<organism evidence="2 3">
    <name type="scientific">Lachancea mirantina</name>
    <dbReference type="NCBI Taxonomy" id="1230905"/>
    <lineage>
        <taxon>Eukaryota</taxon>
        <taxon>Fungi</taxon>
        <taxon>Dikarya</taxon>
        <taxon>Ascomycota</taxon>
        <taxon>Saccharomycotina</taxon>
        <taxon>Saccharomycetes</taxon>
        <taxon>Saccharomycetales</taxon>
        <taxon>Saccharomycetaceae</taxon>
        <taxon>Lachancea</taxon>
    </lineage>
</organism>
<protein>
    <submittedName>
        <fullName evidence="2">LAMI_0G16358g1_1</fullName>
    </submittedName>
</protein>
<dbReference type="OrthoDB" id="4041975at2759"/>
<proteinExistence type="predicted"/>
<evidence type="ECO:0000256" key="1">
    <source>
        <dbReference type="SAM" id="Phobius"/>
    </source>
</evidence>
<keyword evidence="3" id="KW-1185">Reference proteome</keyword>
<keyword evidence="1" id="KW-1133">Transmembrane helix</keyword>
<dbReference type="EMBL" id="LT598469">
    <property type="protein sequence ID" value="SCV02155.1"/>
    <property type="molecule type" value="Genomic_DNA"/>
</dbReference>
<gene>
    <name evidence="2" type="ORF">LAMI_0G16358G</name>
</gene>
<evidence type="ECO:0000313" key="2">
    <source>
        <dbReference type="EMBL" id="SCV02155.1"/>
    </source>
</evidence>
<dbReference type="Proteomes" id="UP000191024">
    <property type="component" value="Chromosome G"/>
</dbReference>
<accession>A0A1G4KCS6</accession>
<evidence type="ECO:0000313" key="3">
    <source>
        <dbReference type="Proteomes" id="UP000191024"/>
    </source>
</evidence>
<name>A0A1G4KCS6_9SACH</name>
<sequence>MKGLLSCYVSWEVSAIEILRRYDFFATYMTDLASARITLFLLVVGTLAFINELWITIEMSFLQRETYGELYRGSIDEALRSHRMVQNDEYHGREWLDERTGIVIEEFETREKFFAKPVHVAHVYVNCNVRNSENGDILLSEPLAFHIEFSPEEYEKEKRPEFGSSLIVLRKKLYHFFKDCDLYQDLSKQNEKPFTVSQGVQIFNSLGEELPTNIDDIQLCFLKIQTGDTIECTFVL</sequence>
<reference evidence="2 3" key="1">
    <citation type="submission" date="2016-03" db="EMBL/GenBank/DDBJ databases">
        <authorList>
            <person name="Devillers H."/>
        </authorList>
    </citation>
    <scope>NUCLEOTIDE SEQUENCE [LARGE SCALE GENOMIC DNA]</scope>
    <source>
        <strain evidence="2">CBS 11717</strain>
    </source>
</reference>
<feature type="transmembrane region" description="Helical" evidence="1">
    <location>
        <begin position="39"/>
        <end position="57"/>
    </location>
</feature>
<dbReference type="AlphaFoldDB" id="A0A1G4KCS6"/>
<keyword evidence="1" id="KW-0472">Membrane</keyword>
<keyword evidence="1" id="KW-0812">Transmembrane</keyword>